<evidence type="ECO:0000313" key="2">
    <source>
        <dbReference type="Proteomes" id="UP001164459"/>
    </source>
</evidence>
<evidence type="ECO:0000313" key="1">
    <source>
        <dbReference type="EMBL" id="WAS92480.1"/>
    </source>
</evidence>
<dbReference type="EMBL" id="CP114040">
    <property type="protein sequence ID" value="WAS92480.1"/>
    <property type="molecule type" value="Genomic_DNA"/>
</dbReference>
<dbReference type="RefSeq" id="WP_269034828.1">
    <property type="nucleotide sequence ID" value="NZ_CP114040.1"/>
</dbReference>
<proteinExistence type="predicted"/>
<gene>
    <name evidence="1" type="ORF">O0S08_40390</name>
</gene>
<sequence>MSDEPASSGPPSRRRGRGRVRRELGSHWFSVDLTLEAGPAERHSFTVDLEEPAGGWDAAYAGTIDAAVRFAEEKALFRLGRADLAVLHVSLRRLSTSHIGTTAPLVFYATLLALEEALEISIPDVKLDWRTLELRLKFANGKRRQDS</sequence>
<protein>
    <submittedName>
        <fullName evidence="1">Uncharacterized protein</fullName>
    </submittedName>
</protein>
<name>A0ABY7H024_9BACT</name>
<accession>A0ABY7H024</accession>
<dbReference type="Proteomes" id="UP001164459">
    <property type="component" value="Chromosome"/>
</dbReference>
<organism evidence="1 2">
    <name type="scientific">Nannocystis punicea</name>
    <dbReference type="NCBI Taxonomy" id="2995304"/>
    <lineage>
        <taxon>Bacteria</taxon>
        <taxon>Pseudomonadati</taxon>
        <taxon>Myxococcota</taxon>
        <taxon>Polyangia</taxon>
        <taxon>Nannocystales</taxon>
        <taxon>Nannocystaceae</taxon>
        <taxon>Nannocystis</taxon>
    </lineage>
</organism>
<keyword evidence="2" id="KW-1185">Reference proteome</keyword>
<reference evidence="1" key="1">
    <citation type="submission" date="2022-11" db="EMBL/GenBank/DDBJ databases">
        <title>Minimal conservation of predation-associated metabolite biosynthetic gene clusters underscores biosynthetic potential of Myxococcota including descriptions for ten novel species: Archangium lansinium sp. nov., Myxococcus landrumus sp. nov., Nannocystis bai.</title>
        <authorList>
            <person name="Ahearne A."/>
            <person name="Stevens C."/>
            <person name="Dowd S."/>
        </authorList>
    </citation>
    <scope>NUCLEOTIDE SEQUENCE</scope>
    <source>
        <strain evidence="1">Fl3</strain>
    </source>
</reference>